<dbReference type="InterPro" id="IPR044730">
    <property type="entry name" value="RNase_H-like_dom_plant"/>
</dbReference>
<comment type="caution">
    <text evidence="3">The sequence shown here is derived from an EMBL/GenBank/DDBJ whole genome shotgun (WGS) entry which is preliminary data.</text>
</comment>
<dbReference type="GO" id="GO:0004523">
    <property type="term" value="F:RNA-DNA hybrid ribonuclease activity"/>
    <property type="evidence" value="ECO:0007669"/>
    <property type="project" value="InterPro"/>
</dbReference>
<dbReference type="CDD" id="cd06222">
    <property type="entry name" value="RNase_H_like"/>
    <property type="match status" value="1"/>
</dbReference>
<organism evidence="3 4">
    <name type="scientific">Rhynchospora tenuis</name>
    <dbReference type="NCBI Taxonomy" id="198213"/>
    <lineage>
        <taxon>Eukaryota</taxon>
        <taxon>Viridiplantae</taxon>
        <taxon>Streptophyta</taxon>
        <taxon>Embryophyta</taxon>
        <taxon>Tracheophyta</taxon>
        <taxon>Spermatophyta</taxon>
        <taxon>Magnoliopsida</taxon>
        <taxon>Liliopsida</taxon>
        <taxon>Poales</taxon>
        <taxon>Cyperaceae</taxon>
        <taxon>Cyperoideae</taxon>
        <taxon>Rhynchosporeae</taxon>
        <taxon>Rhynchospora</taxon>
    </lineage>
</organism>
<dbReference type="AlphaFoldDB" id="A0AAD5ZHD2"/>
<dbReference type="Gene3D" id="3.30.420.10">
    <property type="entry name" value="Ribonuclease H-like superfamily/Ribonuclease H"/>
    <property type="match status" value="1"/>
</dbReference>
<evidence type="ECO:0000259" key="2">
    <source>
        <dbReference type="Pfam" id="PF13966"/>
    </source>
</evidence>
<dbReference type="InterPro" id="IPR002156">
    <property type="entry name" value="RNaseH_domain"/>
</dbReference>
<dbReference type="SUPFAM" id="SSF53098">
    <property type="entry name" value="Ribonuclease H-like"/>
    <property type="match status" value="1"/>
</dbReference>
<dbReference type="PANTHER" id="PTHR33116:SF86">
    <property type="entry name" value="REVERSE TRANSCRIPTASE DOMAIN-CONTAINING PROTEIN"/>
    <property type="match status" value="1"/>
</dbReference>
<evidence type="ECO:0000313" key="4">
    <source>
        <dbReference type="Proteomes" id="UP001210211"/>
    </source>
</evidence>
<dbReference type="Pfam" id="PF13456">
    <property type="entry name" value="RVT_3"/>
    <property type="match status" value="1"/>
</dbReference>
<name>A0AAD5ZHD2_9POAL</name>
<dbReference type="PANTHER" id="PTHR33116">
    <property type="entry name" value="REVERSE TRANSCRIPTASE ZINC-BINDING DOMAIN-CONTAINING PROTEIN-RELATED-RELATED"/>
    <property type="match status" value="1"/>
</dbReference>
<dbReference type="Pfam" id="PF13966">
    <property type="entry name" value="zf-RVT"/>
    <property type="match status" value="1"/>
</dbReference>
<accession>A0AAD5ZHD2</accession>
<reference evidence="3 4" key="1">
    <citation type="journal article" date="2022" name="Cell">
        <title>Repeat-based holocentromeres influence genome architecture and karyotype evolution.</title>
        <authorList>
            <person name="Hofstatter P.G."/>
            <person name="Thangavel G."/>
            <person name="Lux T."/>
            <person name="Neumann P."/>
            <person name="Vondrak T."/>
            <person name="Novak P."/>
            <person name="Zhang M."/>
            <person name="Costa L."/>
            <person name="Castellani M."/>
            <person name="Scott A."/>
            <person name="Toegelov H."/>
            <person name="Fuchs J."/>
            <person name="Mata-Sucre Y."/>
            <person name="Dias Y."/>
            <person name="Vanzela A.L.L."/>
            <person name="Huettel B."/>
            <person name="Almeida C.C.S."/>
            <person name="Simkova H."/>
            <person name="Souza G."/>
            <person name="Pedrosa-Harand A."/>
            <person name="Macas J."/>
            <person name="Mayer K.F.X."/>
            <person name="Houben A."/>
            <person name="Marques A."/>
        </authorList>
    </citation>
    <scope>NUCLEOTIDE SEQUENCE [LARGE SCALE GENOMIC DNA]</scope>
    <source>
        <strain evidence="3">RhyTen1mFocal</strain>
    </source>
</reference>
<feature type="domain" description="RNase H type-1" evidence="1">
    <location>
        <begin position="540"/>
        <end position="664"/>
    </location>
</feature>
<dbReference type="InterPro" id="IPR036397">
    <property type="entry name" value="RNaseH_sf"/>
</dbReference>
<protein>
    <submittedName>
        <fullName evidence="3">Uncharacterized protein</fullName>
    </submittedName>
</protein>
<evidence type="ECO:0000313" key="3">
    <source>
        <dbReference type="EMBL" id="KAJ3697709.1"/>
    </source>
</evidence>
<gene>
    <name evidence="3" type="ORF">LUZ61_001414</name>
</gene>
<dbReference type="InterPro" id="IPR012337">
    <property type="entry name" value="RNaseH-like_sf"/>
</dbReference>
<dbReference type="GO" id="GO:0003676">
    <property type="term" value="F:nucleic acid binding"/>
    <property type="evidence" value="ECO:0007669"/>
    <property type="project" value="InterPro"/>
</dbReference>
<dbReference type="EMBL" id="JAMRDG010000001">
    <property type="protein sequence ID" value="KAJ3697709.1"/>
    <property type="molecule type" value="Genomic_DNA"/>
</dbReference>
<keyword evidence="4" id="KW-1185">Reference proteome</keyword>
<sequence length="685" mass="77069">MYKINELVKNLARNSPVLTSLMYADDLLIFGEVSYEEVIKLADTLALFCEISGQKIGEDKSWIWFSKNTPGCMRDFAAHTFGAKPANGAEVYLGAPITANSASDFSPLLNKIDQRLQSWKGSFLSQAGKLVLIKAVIEPTMLYALQNAVVPKSVLHKIQSRIRHFFWCSGGDRRMALVAWKYITLPKCQGGLGLKDLVKFATTLHMKCLWSIASDSEALWVQLVKSKYLQRSALWSTNRTSRCTPLWRVILAVRPLMANNLRWQIGDGKNCMALGQPWHDMWAHFPPQNATQRRLLLADLTNSQGHGWNSEKLIQNFGFHGALFIAISYPNGPNLSHRRDRLLFTPAKNGLFTIKGAYKLLIQQENTAVSQHDLYKLIWYSPDILPRTRVFLWKIVKNALPVDHTLCTRMGKTPQGCALCGYYVEDVVHTLFKCPRAQQVWLCSDFGLRTDDLLENPQHLLTMLIPGLTHKQLSSFAALVWHLWKARCREVYEGKKFRPQQVVQSAQDLAHTMRIAPSAVLTTLANSPPQASDSHFVCYSDGSWISNAGEGAGLAAIIFTSSQKLVKYQISVATASSPFHTEVLALKLAVQMTVAEGIDDCCFLTDCKELCDVLNGYAGVISVEWRAYDDMLQLMDMMKRSPRFNCAYVNRDSNQLADSLAKFARIRKLHCTDFIFPTCCIPDLS</sequence>
<evidence type="ECO:0000259" key="1">
    <source>
        <dbReference type="Pfam" id="PF13456"/>
    </source>
</evidence>
<dbReference type="InterPro" id="IPR026960">
    <property type="entry name" value="RVT-Znf"/>
</dbReference>
<dbReference type="Proteomes" id="UP001210211">
    <property type="component" value="Unassembled WGS sequence"/>
</dbReference>
<feature type="domain" description="Reverse transcriptase zinc-binding" evidence="2">
    <location>
        <begin position="352"/>
        <end position="441"/>
    </location>
</feature>
<proteinExistence type="predicted"/>